<sequence>MFGRGPRKSDSAKYYDVLGVSKNTGEDEIKKAYRKAAMKKHLDKERFEKWKCCSFVIDASEVISERDRCPQCKAQKVTQEKKVHVEKGIWHGLKIIFAGQADEALDTIIGDIDFVLQVEDHPRFKREDDDLHIDHSLNLTEALCGF</sequence>
<protein>
    <recommendedName>
        <fullName evidence="1">J domain-containing protein</fullName>
    </recommendedName>
</protein>
<dbReference type="SUPFAM" id="SSF46565">
    <property type="entry name" value="Chaperone J-domain"/>
    <property type="match status" value="1"/>
</dbReference>
<dbReference type="SUPFAM" id="SSF49493">
    <property type="entry name" value="HSP40/DnaJ peptide-binding domain"/>
    <property type="match status" value="1"/>
</dbReference>
<dbReference type="Pfam" id="PF01556">
    <property type="entry name" value="DnaJ_C"/>
    <property type="match status" value="1"/>
</dbReference>
<dbReference type="GO" id="GO:0006457">
    <property type="term" value="P:protein folding"/>
    <property type="evidence" value="ECO:0007669"/>
    <property type="project" value="InterPro"/>
</dbReference>
<dbReference type="AlphaFoldDB" id="A0AAN9E1I4"/>
<dbReference type="InterPro" id="IPR044713">
    <property type="entry name" value="DNJA1/2-like"/>
</dbReference>
<dbReference type="SMART" id="SM00271">
    <property type="entry name" value="DnaJ"/>
    <property type="match status" value="1"/>
</dbReference>
<keyword evidence="3" id="KW-1185">Reference proteome</keyword>
<evidence type="ECO:0000259" key="1">
    <source>
        <dbReference type="PROSITE" id="PS50076"/>
    </source>
</evidence>
<dbReference type="PRINTS" id="PR00625">
    <property type="entry name" value="JDOMAIN"/>
</dbReference>
<dbReference type="GO" id="GO:0030544">
    <property type="term" value="F:Hsp70 protein binding"/>
    <property type="evidence" value="ECO:0007669"/>
    <property type="project" value="InterPro"/>
</dbReference>
<evidence type="ECO:0000313" key="3">
    <source>
        <dbReference type="Proteomes" id="UP001372338"/>
    </source>
</evidence>
<reference evidence="2 3" key="1">
    <citation type="submission" date="2024-01" db="EMBL/GenBank/DDBJ databases">
        <title>The genomes of 5 underutilized Papilionoideae crops provide insights into root nodulation and disease resistanc.</title>
        <authorList>
            <person name="Yuan L."/>
        </authorList>
    </citation>
    <scope>NUCLEOTIDE SEQUENCE [LARGE SCALE GENOMIC DNA]</scope>
    <source>
        <strain evidence="2">ZHUSHIDOU_FW_LH</strain>
        <tissue evidence="2">Leaf</tissue>
    </source>
</reference>
<dbReference type="InterPro" id="IPR008971">
    <property type="entry name" value="HSP40/DnaJ_pept-bd"/>
</dbReference>
<dbReference type="EMBL" id="JAYWIO010000008">
    <property type="protein sequence ID" value="KAK7243821.1"/>
    <property type="molecule type" value="Genomic_DNA"/>
</dbReference>
<dbReference type="PROSITE" id="PS50076">
    <property type="entry name" value="DNAJ_2"/>
    <property type="match status" value="1"/>
</dbReference>
<dbReference type="Gene3D" id="1.10.287.110">
    <property type="entry name" value="DnaJ domain"/>
    <property type="match status" value="1"/>
</dbReference>
<dbReference type="InterPro" id="IPR036869">
    <property type="entry name" value="J_dom_sf"/>
</dbReference>
<comment type="caution">
    <text evidence="2">The sequence shown here is derived from an EMBL/GenBank/DDBJ whole genome shotgun (WGS) entry which is preliminary data.</text>
</comment>
<dbReference type="InterPro" id="IPR001623">
    <property type="entry name" value="DnaJ_domain"/>
</dbReference>
<name>A0AAN9E1I4_CROPI</name>
<dbReference type="Pfam" id="PF00226">
    <property type="entry name" value="DnaJ"/>
    <property type="match status" value="1"/>
</dbReference>
<gene>
    <name evidence="2" type="ORF">RIF29_38633</name>
</gene>
<dbReference type="PANTHER" id="PTHR43888">
    <property type="entry name" value="DNAJ-LIKE-2, ISOFORM A-RELATED"/>
    <property type="match status" value="1"/>
</dbReference>
<dbReference type="Proteomes" id="UP001372338">
    <property type="component" value="Unassembled WGS sequence"/>
</dbReference>
<proteinExistence type="predicted"/>
<evidence type="ECO:0000313" key="2">
    <source>
        <dbReference type="EMBL" id="KAK7243821.1"/>
    </source>
</evidence>
<dbReference type="InterPro" id="IPR002939">
    <property type="entry name" value="DnaJ_C"/>
</dbReference>
<feature type="domain" description="J" evidence="1">
    <location>
        <begin position="13"/>
        <end position="88"/>
    </location>
</feature>
<dbReference type="CDD" id="cd06257">
    <property type="entry name" value="DnaJ"/>
    <property type="match status" value="1"/>
</dbReference>
<dbReference type="GO" id="GO:0051082">
    <property type="term" value="F:unfolded protein binding"/>
    <property type="evidence" value="ECO:0007669"/>
    <property type="project" value="InterPro"/>
</dbReference>
<organism evidence="2 3">
    <name type="scientific">Crotalaria pallida</name>
    <name type="common">Smooth rattlebox</name>
    <name type="synonym">Crotalaria striata</name>
    <dbReference type="NCBI Taxonomy" id="3830"/>
    <lineage>
        <taxon>Eukaryota</taxon>
        <taxon>Viridiplantae</taxon>
        <taxon>Streptophyta</taxon>
        <taxon>Embryophyta</taxon>
        <taxon>Tracheophyta</taxon>
        <taxon>Spermatophyta</taxon>
        <taxon>Magnoliopsida</taxon>
        <taxon>eudicotyledons</taxon>
        <taxon>Gunneridae</taxon>
        <taxon>Pentapetalae</taxon>
        <taxon>rosids</taxon>
        <taxon>fabids</taxon>
        <taxon>Fabales</taxon>
        <taxon>Fabaceae</taxon>
        <taxon>Papilionoideae</taxon>
        <taxon>50 kb inversion clade</taxon>
        <taxon>genistoids sensu lato</taxon>
        <taxon>core genistoids</taxon>
        <taxon>Crotalarieae</taxon>
        <taxon>Crotalaria</taxon>
    </lineage>
</organism>
<accession>A0AAN9E1I4</accession>
<dbReference type="Gene3D" id="2.60.260.20">
    <property type="entry name" value="Urease metallochaperone UreE, N-terminal domain"/>
    <property type="match status" value="1"/>
</dbReference>